<dbReference type="Gene3D" id="3.40.190.10">
    <property type="entry name" value="Periplasmic binding protein-like II"/>
    <property type="match status" value="2"/>
</dbReference>
<geneLocation type="plasmid" evidence="2 3">
    <name>plas-001</name>
</geneLocation>
<dbReference type="PIRSF" id="PIRSF027386">
    <property type="entry name" value="UCP027386_ABC_sbc_TM0202"/>
    <property type="match status" value="1"/>
</dbReference>
<feature type="signal peptide" evidence="1">
    <location>
        <begin position="1"/>
        <end position="28"/>
    </location>
</feature>
<dbReference type="PANTHER" id="PTHR30024:SF46">
    <property type="entry name" value="ABC TRANSPORTER, SUBSTRATE-BINDING LIPOPROTEIN"/>
    <property type="match status" value="1"/>
</dbReference>
<dbReference type="KEGG" id="mlut:JET14_20735"/>
<dbReference type="InterPro" id="IPR006311">
    <property type="entry name" value="TAT_signal"/>
</dbReference>
<evidence type="ECO:0000256" key="1">
    <source>
        <dbReference type="SAM" id="SignalP"/>
    </source>
</evidence>
<organism evidence="2 3">
    <name type="scientific">Martelella lutilitoris</name>
    <dbReference type="NCBI Taxonomy" id="2583532"/>
    <lineage>
        <taxon>Bacteria</taxon>
        <taxon>Pseudomonadati</taxon>
        <taxon>Pseudomonadota</taxon>
        <taxon>Alphaproteobacteria</taxon>
        <taxon>Hyphomicrobiales</taxon>
        <taxon>Aurantimonadaceae</taxon>
        <taxon>Martelella</taxon>
    </lineage>
</organism>
<keyword evidence="1" id="KW-0732">Signal</keyword>
<proteinExistence type="predicted"/>
<gene>
    <name evidence="2" type="ORF">JET14_20735</name>
</gene>
<protein>
    <submittedName>
        <fullName evidence="2">ABC transporter substrate-binding protein</fullName>
    </submittedName>
</protein>
<dbReference type="PANTHER" id="PTHR30024">
    <property type="entry name" value="ALIPHATIC SULFONATES-BINDING PROTEIN-RELATED"/>
    <property type="match status" value="1"/>
</dbReference>
<dbReference type="AlphaFoldDB" id="A0A7T7HPL9"/>
<sequence length="338" mass="35009">MNGLKTFPLRRRTFLTGMAGMASLPAIGFGAGHAAAAAPLAQISLSGPPAGPSITLAQAAATGAFSKIADKAAFNVWRNPDEVRAGITSGQMSLVVMPVQAAANMYNRGFGVRLVNTLTNGLLYIIVTDPSLQTVAALRGRKLAVPFRNDTPDLILKRLFKAHDINPQQDLSLDTTGTPIEAMQLLLSGRIDAALVPEPAASAAIIKGKAAGVTVTRAIDVQKAWGETMNVPPVLPQAGLAVTEPFLEDNGTLIPELHQALVAATAAVNAEPAEAANNAASALGMPWPVLKEAIGYSNLTATQATTARPAIESLLSILADSDPGIIGGKLPDDGFYLL</sequence>
<dbReference type="PROSITE" id="PS51318">
    <property type="entry name" value="TAT"/>
    <property type="match status" value="1"/>
</dbReference>
<dbReference type="SUPFAM" id="SSF53850">
    <property type="entry name" value="Periplasmic binding protein-like II"/>
    <property type="match status" value="1"/>
</dbReference>
<dbReference type="EMBL" id="CP066787">
    <property type="protein sequence ID" value="QQM32877.1"/>
    <property type="molecule type" value="Genomic_DNA"/>
</dbReference>
<evidence type="ECO:0000313" key="3">
    <source>
        <dbReference type="Proteomes" id="UP000596083"/>
    </source>
</evidence>
<keyword evidence="2" id="KW-0614">Plasmid</keyword>
<feature type="chain" id="PRO_5032670197" evidence="1">
    <location>
        <begin position="29"/>
        <end position="338"/>
    </location>
</feature>
<dbReference type="InterPro" id="IPR027024">
    <property type="entry name" value="UCP027386_ABC_sbc_TM0202"/>
</dbReference>
<evidence type="ECO:0000313" key="2">
    <source>
        <dbReference type="EMBL" id="QQM32877.1"/>
    </source>
</evidence>
<dbReference type="RefSeq" id="WP_200338247.1">
    <property type="nucleotide sequence ID" value="NZ_CP066787.1"/>
</dbReference>
<reference evidence="2 3" key="1">
    <citation type="submission" date="2020-12" db="EMBL/GenBank/DDBJ databases">
        <authorList>
            <person name="Zheng R.K."/>
            <person name="Sun C.M."/>
        </authorList>
    </citation>
    <scope>NUCLEOTIDE SEQUENCE [LARGE SCALE GENOMIC DNA]</scope>
    <source>
        <strain evidence="2 3">ZRK001</strain>
        <plasmid evidence="2 3">plas-001</plasmid>
    </source>
</reference>
<name>A0A7T7HPL9_9HYPH</name>
<dbReference type="Proteomes" id="UP000596083">
    <property type="component" value="Plasmid plas-001"/>
</dbReference>
<accession>A0A7T7HPL9</accession>
<dbReference type="Pfam" id="PF13379">
    <property type="entry name" value="NMT1_2"/>
    <property type="match status" value="1"/>
</dbReference>